<feature type="compositionally biased region" description="Low complexity" evidence="1">
    <location>
        <begin position="100"/>
        <end position="118"/>
    </location>
</feature>
<gene>
    <name evidence="2" type="ORF">EVAR_31873_1</name>
</gene>
<keyword evidence="3" id="KW-1185">Reference proteome</keyword>
<dbReference type="Proteomes" id="UP000299102">
    <property type="component" value="Unassembled WGS sequence"/>
</dbReference>
<reference evidence="2 3" key="1">
    <citation type="journal article" date="2019" name="Commun. Biol.">
        <title>The bagworm genome reveals a unique fibroin gene that provides high tensile strength.</title>
        <authorList>
            <person name="Kono N."/>
            <person name="Nakamura H."/>
            <person name="Ohtoshi R."/>
            <person name="Tomita M."/>
            <person name="Numata K."/>
            <person name="Arakawa K."/>
        </authorList>
    </citation>
    <scope>NUCLEOTIDE SEQUENCE [LARGE SCALE GENOMIC DNA]</scope>
</reference>
<evidence type="ECO:0000313" key="3">
    <source>
        <dbReference type="Proteomes" id="UP000299102"/>
    </source>
</evidence>
<evidence type="ECO:0000256" key="1">
    <source>
        <dbReference type="SAM" id="MobiDB-lite"/>
    </source>
</evidence>
<dbReference type="EMBL" id="BGZK01000666">
    <property type="protein sequence ID" value="GBP55353.1"/>
    <property type="molecule type" value="Genomic_DNA"/>
</dbReference>
<name>A0A4C1WWR9_EUMVA</name>
<organism evidence="2 3">
    <name type="scientific">Eumeta variegata</name>
    <name type="common">Bagworm moth</name>
    <name type="synonym">Eumeta japonica</name>
    <dbReference type="NCBI Taxonomy" id="151549"/>
    <lineage>
        <taxon>Eukaryota</taxon>
        <taxon>Metazoa</taxon>
        <taxon>Ecdysozoa</taxon>
        <taxon>Arthropoda</taxon>
        <taxon>Hexapoda</taxon>
        <taxon>Insecta</taxon>
        <taxon>Pterygota</taxon>
        <taxon>Neoptera</taxon>
        <taxon>Endopterygota</taxon>
        <taxon>Lepidoptera</taxon>
        <taxon>Glossata</taxon>
        <taxon>Ditrysia</taxon>
        <taxon>Tineoidea</taxon>
        <taxon>Psychidae</taxon>
        <taxon>Oiketicinae</taxon>
        <taxon>Eumeta</taxon>
    </lineage>
</organism>
<dbReference type="AlphaFoldDB" id="A0A4C1WWR9"/>
<feature type="region of interest" description="Disordered" evidence="1">
    <location>
        <begin position="100"/>
        <end position="142"/>
    </location>
</feature>
<accession>A0A4C1WWR9</accession>
<evidence type="ECO:0000313" key="2">
    <source>
        <dbReference type="EMBL" id="GBP55353.1"/>
    </source>
</evidence>
<comment type="caution">
    <text evidence="2">The sequence shown here is derived from an EMBL/GenBank/DDBJ whole genome shotgun (WGS) entry which is preliminary data.</text>
</comment>
<protein>
    <submittedName>
        <fullName evidence="2">Uncharacterized protein</fullName>
    </submittedName>
</protein>
<sequence length="196" mass="21090">MPAKRGICIHAPAPAQSTLDLSNGIIGCIYFLADRWMPWENARDRVSQIRAPQDSLDDDQATSASWWSTGTATPFRESSSSVFSSSHGLVQTHPSDHFNSFASSSSSSGSSNPFAQSSIGPLSGDVRSRPLPPASSAGNGKLSLKHLDFTSSATAELRRNPALSAPDECARACRENEPPRICYYHFTLELYTVLGA</sequence>
<dbReference type="STRING" id="151549.A0A4C1WWR9"/>
<dbReference type="OrthoDB" id="8037950at2759"/>
<proteinExistence type="predicted"/>